<dbReference type="EMBL" id="BAABUK010000007">
    <property type="protein sequence ID" value="GAA5810473.1"/>
    <property type="molecule type" value="Genomic_DNA"/>
</dbReference>
<evidence type="ECO:0000313" key="9">
    <source>
        <dbReference type="EMBL" id="GAA5810473.1"/>
    </source>
</evidence>
<feature type="transmembrane region" description="Helical" evidence="7">
    <location>
        <begin position="431"/>
        <end position="451"/>
    </location>
</feature>
<organism evidence="9 10">
    <name type="scientific">Mucor flavus</name>
    <dbReference type="NCBI Taxonomy" id="439312"/>
    <lineage>
        <taxon>Eukaryota</taxon>
        <taxon>Fungi</taxon>
        <taxon>Fungi incertae sedis</taxon>
        <taxon>Mucoromycota</taxon>
        <taxon>Mucoromycotina</taxon>
        <taxon>Mucoromycetes</taxon>
        <taxon>Mucorales</taxon>
        <taxon>Mucorineae</taxon>
        <taxon>Mucoraceae</taxon>
        <taxon>Mucor</taxon>
    </lineage>
</organism>
<name>A0ABP9YUD2_9FUNG</name>
<feature type="transmembrane region" description="Helical" evidence="7">
    <location>
        <begin position="582"/>
        <end position="601"/>
    </location>
</feature>
<dbReference type="InterPro" id="IPR036259">
    <property type="entry name" value="MFS_trans_sf"/>
</dbReference>
<dbReference type="Proteomes" id="UP001473302">
    <property type="component" value="Unassembled WGS sequence"/>
</dbReference>
<evidence type="ECO:0000256" key="3">
    <source>
        <dbReference type="ARBA" id="ARBA00022692"/>
    </source>
</evidence>
<evidence type="ECO:0000256" key="7">
    <source>
        <dbReference type="SAM" id="Phobius"/>
    </source>
</evidence>
<keyword evidence="4 7" id="KW-1133">Transmembrane helix</keyword>
<proteinExistence type="inferred from homology"/>
<feature type="transmembrane region" description="Helical" evidence="7">
    <location>
        <begin position="755"/>
        <end position="778"/>
    </location>
</feature>
<evidence type="ECO:0000256" key="4">
    <source>
        <dbReference type="ARBA" id="ARBA00022989"/>
    </source>
</evidence>
<gene>
    <name evidence="9" type="ORF">MFLAVUS_003894</name>
</gene>
<feature type="domain" description="Major facilitator superfamily (MFS) profile" evidence="8">
    <location>
        <begin position="754"/>
        <end position="940"/>
    </location>
</feature>
<feature type="transmembrane region" description="Helical" evidence="7">
    <location>
        <begin position="790"/>
        <end position="808"/>
    </location>
</feature>
<evidence type="ECO:0000259" key="8">
    <source>
        <dbReference type="PROSITE" id="PS50850"/>
    </source>
</evidence>
<comment type="subcellular location">
    <subcellularLocation>
        <location evidence="1">Membrane</location>
        <topology evidence="1">Multi-pass membrane protein</topology>
    </subcellularLocation>
</comment>
<evidence type="ECO:0000256" key="6">
    <source>
        <dbReference type="SAM" id="MobiDB-lite"/>
    </source>
</evidence>
<dbReference type="InterPro" id="IPR020846">
    <property type="entry name" value="MFS_dom"/>
</dbReference>
<evidence type="ECO:0000256" key="5">
    <source>
        <dbReference type="ARBA" id="ARBA00023136"/>
    </source>
</evidence>
<dbReference type="Gene3D" id="1.20.1250.20">
    <property type="entry name" value="MFS general substrate transporter like domains"/>
    <property type="match status" value="2"/>
</dbReference>
<evidence type="ECO:0000313" key="10">
    <source>
        <dbReference type="Proteomes" id="UP001473302"/>
    </source>
</evidence>
<feature type="transmembrane region" description="Helical" evidence="7">
    <location>
        <begin position="844"/>
        <end position="866"/>
    </location>
</feature>
<feature type="compositionally biased region" description="Polar residues" evidence="6">
    <location>
        <begin position="130"/>
        <end position="140"/>
    </location>
</feature>
<accession>A0ABP9YUD2</accession>
<feature type="transmembrane region" description="Helical" evidence="7">
    <location>
        <begin position="607"/>
        <end position="628"/>
    </location>
</feature>
<dbReference type="PROSITE" id="PS50850">
    <property type="entry name" value="MFS"/>
    <property type="match status" value="1"/>
</dbReference>
<feature type="transmembrane region" description="Helical" evidence="7">
    <location>
        <begin position="815"/>
        <end position="838"/>
    </location>
</feature>
<feature type="transmembrane region" description="Helical" evidence="7">
    <location>
        <begin position="538"/>
        <end position="561"/>
    </location>
</feature>
<feature type="transmembrane region" description="Helical" evidence="7">
    <location>
        <begin position="495"/>
        <end position="518"/>
    </location>
</feature>
<dbReference type="Pfam" id="PF12832">
    <property type="entry name" value="MFS_1_like"/>
    <property type="match status" value="1"/>
</dbReference>
<comment type="caution">
    <text evidence="9">The sequence shown here is derived from an EMBL/GenBank/DDBJ whole genome shotgun (WGS) entry which is preliminary data.</text>
</comment>
<keyword evidence="10" id="KW-1185">Reference proteome</keyword>
<feature type="region of interest" description="Disordered" evidence="6">
    <location>
        <begin position="116"/>
        <end position="140"/>
    </location>
</feature>
<dbReference type="PANTHER" id="PTHR16172:SF41">
    <property type="entry name" value="MAJOR FACILITATOR SUPERFAMILY DOMAIN-CONTAINING PROTEIN 6-LIKE"/>
    <property type="match status" value="1"/>
</dbReference>
<feature type="compositionally biased region" description="Basic and acidic residues" evidence="6">
    <location>
        <begin position="16"/>
        <end position="28"/>
    </location>
</feature>
<dbReference type="InterPro" id="IPR024989">
    <property type="entry name" value="MFS_assoc_dom"/>
</dbReference>
<feature type="transmembrane region" description="Helical" evidence="7">
    <location>
        <begin position="914"/>
        <end position="934"/>
    </location>
</feature>
<dbReference type="InterPro" id="IPR051717">
    <property type="entry name" value="MFS_MFSD6"/>
</dbReference>
<keyword evidence="5 7" id="KW-0472">Membrane</keyword>
<comment type="similarity">
    <text evidence="2">Belongs to the major facilitator superfamily. MFSD6 family.</text>
</comment>
<dbReference type="PANTHER" id="PTHR16172">
    <property type="entry name" value="MAJOR FACILITATOR SUPERFAMILY DOMAIN-CONTAINING PROTEIN 6-LIKE"/>
    <property type="match status" value="1"/>
</dbReference>
<feature type="compositionally biased region" description="Polar residues" evidence="6">
    <location>
        <begin position="36"/>
        <end position="50"/>
    </location>
</feature>
<evidence type="ECO:0000256" key="1">
    <source>
        <dbReference type="ARBA" id="ARBA00004141"/>
    </source>
</evidence>
<reference evidence="9 10" key="1">
    <citation type="submission" date="2024-04" db="EMBL/GenBank/DDBJ databases">
        <title>genome sequences of Mucor flavus KT1a and Helicostylum pulchrum KT1b strains isolated from the surface of a dry-aged beef.</title>
        <authorList>
            <person name="Toyotome T."/>
            <person name="Hosono M."/>
            <person name="Torimaru M."/>
            <person name="Fukuda K."/>
            <person name="Mikami N."/>
        </authorList>
    </citation>
    <scope>NUCLEOTIDE SEQUENCE [LARGE SCALE GENOMIC DNA]</scope>
    <source>
        <strain evidence="9 10">KT1a</strain>
    </source>
</reference>
<evidence type="ECO:0000256" key="2">
    <source>
        <dbReference type="ARBA" id="ARBA00005241"/>
    </source>
</evidence>
<feature type="transmembrane region" description="Helical" evidence="7">
    <location>
        <begin position="887"/>
        <end position="908"/>
    </location>
</feature>
<dbReference type="SUPFAM" id="SSF103473">
    <property type="entry name" value="MFS general substrate transporter"/>
    <property type="match status" value="2"/>
</dbReference>
<feature type="region of interest" description="Disordered" evidence="6">
    <location>
        <begin position="15"/>
        <end position="50"/>
    </location>
</feature>
<sequence length="940" mass="105156">MNINLPQRTVFFQKPDAIDTPKYEKPNAYDEDPPSITASRNGSRSSKMTVDSFTSRYFQRRTPTIISSLSNNKEPVALPPISPVVKKELATSYHSQIDFANITAFILSQPTLTTQTNFGHHHEEEDNPYYTPSSPTRSLSETLLTSPNALVSNDSGIVSSFLQQKKSTIKSTKKSSLKNNIVYNFKKASIDKPNQHHIFLHIDHPDEEDEEVMVYRKVQPYSYTWGFQSMLYSNRNDGQGIKVAEARRRAFQKDILIESADYQNSEIEDITQPYIYNLKSTYATSNIHSQDLIKRSQSNVLFEYEVWFHGSRMRWKRPSLLSPDFTCEIKLTRQETKLLQQKKEPKKKKKKKNNSLRSKIEEEVFIDSDSDNDEDDHDNHTHKNCRRWKLLAEFDSDTMNYLNKEYGKLSIDLDILNQVEKDRCDLLEANIVMTCSIFALLSAAPPYLPLYYHDVLGFSSDQIGFVLAIAPFIQSIACPLWTYTVDKRPALHGPIMAVTSLIGGSAIMSIMVIGNSVSSDIVNPTQIFSALKLQLSNSSLVLVTSVLALTFAFFTLPNLSLVDSAVMKILGPNKILYGEQRLWGSVSAGVTILIVGQIISMTGSLDGLFWVFGASTILFIVFACFVNVGPGSEYEHLPQNADGDADLERVPSDGRLLSQVMTDTSEKLLSSEGYRVPMKGYNSINHSNSHYVDLFKPNSTTSAHTIREEADETLEAIGGLDLGLAISRIASVDQPMIHLDSEGIPPSSMFKSVRIMTFLITTLLFGFVLSMIVNFLFLFLSRDLMMPASWIGWTGPTTGVTELLCFCFSKQLTEIFGVTNMILIAHVATIVRCLIYTVLTPDSFFTNVSALSLQTLHGIGFGIFWATSVSEMDGFFPPEQRSVAQGILGALHFGLGAGLGALSGGYLYEYMGAIWMFRIGALVATINMAIFYVGRLDRFK</sequence>
<protein>
    <recommendedName>
        <fullName evidence="8">Major facilitator superfamily (MFS) profile domain-containing protein</fullName>
    </recommendedName>
</protein>
<keyword evidence="3 7" id="KW-0812">Transmembrane</keyword>
<feature type="transmembrane region" description="Helical" evidence="7">
    <location>
        <begin position="463"/>
        <end position="483"/>
    </location>
</feature>